<dbReference type="AlphaFoldDB" id="A0A8H7K231"/>
<gene>
    <name evidence="6" type="ORF">IM811_005356</name>
</gene>
<evidence type="ECO:0000313" key="6">
    <source>
        <dbReference type="EMBL" id="KAF9744575.1"/>
    </source>
</evidence>
<name>A0A8H7K231_BIOOC</name>
<organism evidence="6 7">
    <name type="scientific">Bionectria ochroleuca</name>
    <name type="common">Gliocladium roseum</name>
    <dbReference type="NCBI Taxonomy" id="29856"/>
    <lineage>
        <taxon>Eukaryota</taxon>
        <taxon>Fungi</taxon>
        <taxon>Dikarya</taxon>
        <taxon>Ascomycota</taxon>
        <taxon>Pezizomycotina</taxon>
        <taxon>Sordariomycetes</taxon>
        <taxon>Hypocreomycetidae</taxon>
        <taxon>Hypocreales</taxon>
        <taxon>Bionectriaceae</taxon>
        <taxon>Clonostachys</taxon>
    </lineage>
</organism>
<dbReference type="PANTHER" id="PTHR47338">
    <property type="entry name" value="ZN(II)2CYS6 TRANSCRIPTION FACTOR (EUROFUNG)-RELATED"/>
    <property type="match status" value="1"/>
</dbReference>
<keyword evidence="2" id="KW-0479">Metal-binding</keyword>
<evidence type="ECO:0000256" key="4">
    <source>
        <dbReference type="ARBA" id="ARBA00023163"/>
    </source>
</evidence>
<keyword evidence="3" id="KW-0805">Transcription regulation</keyword>
<accession>A0A8H7K231</accession>
<evidence type="ECO:0008006" key="8">
    <source>
        <dbReference type="Google" id="ProtNLM"/>
    </source>
</evidence>
<evidence type="ECO:0000256" key="1">
    <source>
        <dbReference type="ARBA" id="ARBA00004123"/>
    </source>
</evidence>
<reference evidence="6" key="1">
    <citation type="submission" date="2020-10" db="EMBL/GenBank/DDBJ databases">
        <title>High-Quality Genome Resource of Clonostachys rosea strain S41 by Oxford Nanopore Long-Read Sequencing.</title>
        <authorList>
            <person name="Wang H."/>
        </authorList>
    </citation>
    <scope>NUCLEOTIDE SEQUENCE</scope>
    <source>
        <strain evidence="6">S41</strain>
    </source>
</reference>
<comment type="caution">
    <text evidence="6">The sequence shown here is derived from an EMBL/GenBank/DDBJ whole genome shotgun (WGS) entry which is preliminary data.</text>
</comment>
<sequence>MVVVVTIRDSHKTDRPTALVSTDNSLRPGKESRVSIQAHLLAPACNTALLLKRQFQRRFRMLLLWKQRRGVVLRTASLLRAPPRAAGLSLLEVYFDRVYNASLLFFKPVLFQEYVEGKLPDYLLKAIFALASLFVTSDKDGDAGGESSEYSELRALAAFHKRSLPWAENSMKDVMSSLLQEPPIHAVQALQCLTVYWFGRQDAWRGIYATPWHTDAVPEPYLRSAWLETAGVPLPGDIHNTPAGWRVTLSQVMNQEWQQVSLNLSQDAGDCPPVCASFLKIVGVWAKIQEFVSGAKNLPVHERFQTLSKLSSLASATYEAMPQREYRTKRTQPTLEDINLLHTLDALYYMCHIALHVTAVPLFSGSSLEPEAKSDDVRTSARKVLAYADQFLALLETYRNGTFDVSRISPLVGYGAFITGGIVIAYEISARNGCPNGGPLYPHQGLKKLLLGGQGCG</sequence>
<keyword evidence="5" id="KW-0539">Nucleus</keyword>
<dbReference type="InterPro" id="IPR050815">
    <property type="entry name" value="TF_fung"/>
</dbReference>
<dbReference type="CDD" id="cd12148">
    <property type="entry name" value="fungal_TF_MHR"/>
    <property type="match status" value="1"/>
</dbReference>
<evidence type="ECO:0000313" key="7">
    <source>
        <dbReference type="Proteomes" id="UP000616885"/>
    </source>
</evidence>
<dbReference type="Proteomes" id="UP000616885">
    <property type="component" value="Unassembled WGS sequence"/>
</dbReference>
<evidence type="ECO:0000256" key="5">
    <source>
        <dbReference type="ARBA" id="ARBA00023242"/>
    </source>
</evidence>
<evidence type="ECO:0000256" key="3">
    <source>
        <dbReference type="ARBA" id="ARBA00023015"/>
    </source>
</evidence>
<dbReference type="PANTHER" id="PTHR47338:SF4">
    <property type="entry name" value="ZN(II)2CYS6 TRANSCRIPTION FACTOR (EUROFUNG)"/>
    <property type="match status" value="1"/>
</dbReference>
<keyword evidence="4" id="KW-0804">Transcription</keyword>
<dbReference type="GO" id="GO:0000981">
    <property type="term" value="F:DNA-binding transcription factor activity, RNA polymerase II-specific"/>
    <property type="evidence" value="ECO:0007669"/>
    <property type="project" value="InterPro"/>
</dbReference>
<protein>
    <recommendedName>
        <fullName evidence="8">Transcription factor domain-containing protein</fullName>
    </recommendedName>
</protein>
<dbReference type="GO" id="GO:0046872">
    <property type="term" value="F:metal ion binding"/>
    <property type="evidence" value="ECO:0007669"/>
    <property type="project" value="UniProtKB-KW"/>
</dbReference>
<proteinExistence type="predicted"/>
<comment type="subcellular location">
    <subcellularLocation>
        <location evidence="1">Nucleus</location>
    </subcellularLocation>
</comment>
<evidence type="ECO:0000256" key="2">
    <source>
        <dbReference type="ARBA" id="ARBA00022723"/>
    </source>
</evidence>
<dbReference type="GO" id="GO:0005634">
    <property type="term" value="C:nucleus"/>
    <property type="evidence" value="ECO:0007669"/>
    <property type="project" value="UniProtKB-SubCell"/>
</dbReference>
<dbReference type="EMBL" id="JADCTT010000014">
    <property type="protein sequence ID" value="KAF9744575.1"/>
    <property type="molecule type" value="Genomic_DNA"/>
</dbReference>